<dbReference type="GO" id="GO:0031942">
    <property type="term" value="C:i-AAA complex"/>
    <property type="evidence" value="ECO:0007669"/>
    <property type="project" value="TreeGrafter"/>
</dbReference>
<feature type="region of interest" description="Disordered" evidence="1">
    <location>
        <begin position="98"/>
        <end position="132"/>
    </location>
</feature>
<dbReference type="RefSeq" id="XP_018734082.1">
    <property type="nucleotide sequence ID" value="XM_018881494.1"/>
</dbReference>
<dbReference type="AlphaFoldDB" id="A0A167CF29"/>
<dbReference type="KEGG" id="slb:AWJ20_4426"/>
<dbReference type="PANTHER" id="PTHR28142:SF1">
    <property type="entry name" value="MITOCHONDRIAL INNER MEMBRANE I-AAA PROTEASE SUPERCOMPLEX SUBUNIT MGR3-RELATED"/>
    <property type="match status" value="1"/>
</dbReference>
<evidence type="ECO:0000256" key="1">
    <source>
        <dbReference type="SAM" id="MobiDB-lite"/>
    </source>
</evidence>
<protein>
    <submittedName>
        <fullName evidence="2">Uncharacterized protein</fullName>
    </submittedName>
</protein>
<evidence type="ECO:0000313" key="2">
    <source>
        <dbReference type="EMBL" id="ANB11605.1"/>
    </source>
</evidence>
<accession>A0A167CF29</accession>
<reference evidence="2 3" key="1">
    <citation type="submission" date="2016-02" db="EMBL/GenBank/DDBJ databases">
        <title>Complete genome sequence and transcriptome regulation of the pentose utilising yeast Sugiyamaella lignohabitans.</title>
        <authorList>
            <person name="Bellasio M."/>
            <person name="Peymann A."/>
            <person name="Valli M."/>
            <person name="Sipitzky M."/>
            <person name="Graf A."/>
            <person name="Sauer M."/>
            <person name="Marx H."/>
            <person name="Mattanovich D."/>
        </authorList>
    </citation>
    <scope>NUCLEOTIDE SEQUENCE [LARGE SCALE GENOMIC DNA]</scope>
    <source>
        <strain evidence="2 3">CBS 10342</strain>
    </source>
</reference>
<keyword evidence="3" id="KW-1185">Reference proteome</keyword>
<proteinExistence type="predicted"/>
<dbReference type="OrthoDB" id="10050400at2759"/>
<dbReference type="InterPro" id="IPR040201">
    <property type="entry name" value="Mrg3-like"/>
</dbReference>
<organism evidence="2 3">
    <name type="scientific">Sugiyamaella lignohabitans</name>
    <dbReference type="NCBI Taxonomy" id="796027"/>
    <lineage>
        <taxon>Eukaryota</taxon>
        <taxon>Fungi</taxon>
        <taxon>Dikarya</taxon>
        <taxon>Ascomycota</taxon>
        <taxon>Saccharomycotina</taxon>
        <taxon>Dipodascomycetes</taxon>
        <taxon>Dipodascales</taxon>
        <taxon>Trichomonascaceae</taxon>
        <taxon>Sugiyamaella</taxon>
    </lineage>
</organism>
<dbReference type="GO" id="GO:0006515">
    <property type="term" value="P:protein quality control for misfolded or incompletely synthesized proteins"/>
    <property type="evidence" value="ECO:0007669"/>
    <property type="project" value="TreeGrafter"/>
</dbReference>
<sequence>MAKDSIDYSTTCFSIILNAVEQLPSKARREANVAEVHALSTYGLGVIALHRGEYEKSRDLLRESRLRAKGCEFDDLVTSSELELQKLDNILAEIAKGEKNPKYEPPSMDVLFLKPDNKDDPVNIKPPLDESA</sequence>
<dbReference type="GO" id="GO:0051787">
    <property type="term" value="F:misfolded protein binding"/>
    <property type="evidence" value="ECO:0007669"/>
    <property type="project" value="TreeGrafter"/>
</dbReference>
<name>A0A167CF29_9ASCO</name>
<dbReference type="EMBL" id="CP014500">
    <property type="protein sequence ID" value="ANB11605.1"/>
    <property type="molecule type" value="Genomic_DNA"/>
</dbReference>
<dbReference type="Proteomes" id="UP000189580">
    <property type="component" value="Chromosome c"/>
</dbReference>
<evidence type="ECO:0000313" key="3">
    <source>
        <dbReference type="Proteomes" id="UP000189580"/>
    </source>
</evidence>
<dbReference type="PANTHER" id="PTHR28142">
    <property type="entry name" value="MITOCHONDRIAL INNER MEMBRANE I-AAA PROTEASE SUPERCOMPLEX SUBUNIT MGR3-RELATED"/>
    <property type="match status" value="1"/>
</dbReference>
<dbReference type="GeneID" id="30036557"/>
<gene>
    <name evidence="2" type="ORF">AWJ20_4426</name>
</gene>